<evidence type="ECO:0000256" key="7">
    <source>
        <dbReference type="ARBA" id="ARBA00022989"/>
    </source>
</evidence>
<keyword evidence="7 18" id="KW-1133">Transmembrane helix</keyword>
<feature type="binding site" evidence="15">
    <location>
        <begin position="361"/>
        <end position="365"/>
    </location>
    <ligand>
        <name>ATP</name>
        <dbReference type="ChEBI" id="CHEBI:30616"/>
    </ligand>
</feature>
<reference evidence="19 20" key="1">
    <citation type="journal article" date="2016" name="Proc. Natl. Acad. Sci. U.S.A.">
        <title>Comparative genomics of biotechnologically important yeasts.</title>
        <authorList>
            <person name="Riley R."/>
            <person name="Haridas S."/>
            <person name="Wolfe K.H."/>
            <person name="Lopes M.R."/>
            <person name="Hittinger C.T."/>
            <person name="Goeker M."/>
            <person name="Salamov A.A."/>
            <person name="Wisecaver J.H."/>
            <person name="Long T.M."/>
            <person name="Calvey C.H."/>
            <person name="Aerts A.L."/>
            <person name="Barry K.W."/>
            <person name="Choi C."/>
            <person name="Clum A."/>
            <person name="Coughlan A.Y."/>
            <person name="Deshpande S."/>
            <person name="Douglass A.P."/>
            <person name="Hanson S.J."/>
            <person name="Klenk H.-P."/>
            <person name="LaButti K.M."/>
            <person name="Lapidus A."/>
            <person name="Lindquist E.A."/>
            <person name="Lipzen A.M."/>
            <person name="Meier-Kolthoff J.P."/>
            <person name="Ohm R.A."/>
            <person name="Otillar R.P."/>
            <person name="Pangilinan J.L."/>
            <person name="Peng Y."/>
            <person name="Rokas A."/>
            <person name="Rosa C.A."/>
            <person name="Scheuner C."/>
            <person name="Sibirny A.A."/>
            <person name="Slot J.C."/>
            <person name="Stielow J.B."/>
            <person name="Sun H."/>
            <person name="Kurtzman C.P."/>
            <person name="Blackwell M."/>
            <person name="Grigoriev I.V."/>
            <person name="Jeffries T.W."/>
        </authorList>
    </citation>
    <scope>NUCLEOTIDE SEQUENCE [LARGE SCALE GENOMIC DNA]</scope>
    <source>
        <strain evidence="20">ATCC 58044 / CBS 1984 / NCYC 433 / NRRL Y-366-8</strain>
    </source>
</reference>
<evidence type="ECO:0000256" key="18">
    <source>
        <dbReference type="SAM" id="Phobius"/>
    </source>
</evidence>
<name>A0A1E3PB62_WICAA</name>
<sequence>MSGGLRITNAVRNSRFIIGALVIFGIVIFLVSSPSNVGEGLSKAKLGGLDFTSNNNNAGNGAAAVAGSDDDKPVYPPSPKGDGAIGNSPQYADDSIDAPKKPKEQAPKADPGTSPQFADDNAKDVKGSKEKAADQSTPKEAPKPKINEKAPIKGEFDAIKDSNKAYEGVPDKEKVALADDDDSNISNEVSSKPKQQNVANCKKDPEFVVMIDAGSTGSRVHIYEFDICYSPPKLNKETFEMLKPGLSSFDTDTSGAAKSLDPLLKIALDTVPEAKRGCTPVAVKATAGLRLLGEEKSNNILKAVRAHLENDYPFAVVDGDGVSIMSGDDEGVYAWITANYLLGNIGSSEKTPTAAVFDLGGGSTQIVFEPDFKNGEKMIDGEHKYEINFGNRQFTLYQFSHLGYGLMKGREKINTLIVEAAIKDGKLTKGDSEKKTLQSPCIPPGLSVKDVKVTLDNGDKYTVDLKGSDTPAGAQCRFLAESILNKDADCKQSPCSFNGVHQPSLVRTFQKTSDLYIFSYFYDRTNPLGMPSSFTLEELSELAKTVCNGETLWTSAFSAIDGSLKELKDEPQWCLDLSFQVALLHTGYEIPLHRELRTAKKIANNELGWCLGASLPLLDKTTGGWKCRVKEVTKN</sequence>
<dbReference type="PANTHER" id="PTHR11782">
    <property type="entry name" value="ADENOSINE/GUANOSINE DIPHOSPHATASE"/>
    <property type="match status" value="1"/>
</dbReference>
<dbReference type="OrthoDB" id="6372431at2759"/>
<dbReference type="Gene3D" id="3.30.420.40">
    <property type="match status" value="1"/>
</dbReference>
<dbReference type="PROSITE" id="PS01238">
    <property type="entry name" value="GDA1_CD39_NTPASE"/>
    <property type="match status" value="1"/>
</dbReference>
<evidence type="ECO:0000256" key="13">
    <source>
        <dbReference type="ARBA" id="ARBA00067799"/>
    </source>
</evidence>
<evidence type="ECO:0000256" key="14">
    <source>
        <dbReference type="PIRSR" id="PIRSR600407-1"/>
    </source>
</evidence>
<keyword evidence="8" id="KW-0333">Golgi apparatus</keyword>
<dbReference type="InterPro" id="IPR000407">
    <property type="entry name" value="GDA1_CD39_NTPase"/>
</dbReference>
<keyword evidence="4 18" id="KW-0812">Transmembrane</keyword>
<evidence type="ECO:0000256" key="2">
    <source>
        <dbReference type="ARBA" id="ARBA00004922"/>
    </source>
</evidence>
<dbReference type="AlphaFoldDB" id="A0A1E3PB62"/>
<feature type="transmembrane region" description="Helical" evidence="18">
    <location>
        <begin position="16"/>
        <end position="33"/>
    </location>
</feature>
<feature type="compositionally biased region" description="Polar residues" evidence="17">
    <location>
        <begin position="184"/>
        <end position="198"/>
    </location>
</feature>
<dbReference type="Proteomes" id="UP000094112">
    <property type="component" value="Unassembled WGS sequence"/>
</dbReference>
<evidence type="ECO:0000256" key="10">
    <source>
        <dbReference type="ARBA" id="ARBA00037742"/>
    </source>
</evidence>
<comment type="catalytic activity">
    <reaction evidence="12">
        <text>GDP + H2O = GMP + phosphate + H(+)</text>
        <dbReference type="Rhea" id="RHEA:22156"/>
        <dbReference type="ChEBI" id="CHEBI:15377"/>
        <dbReference type="ChEBI" id="CHEBI:15378"/>
        <dbReference type="ChEBI" id="CHEBI:43474"/>
        <dbReference type="ChEBI" id="CHEBI:58115"/>
        <dbReference type="ChEBI" id="CHEBI:58189"/>
        <dbReference type="EC" id="3.6.1.42"/>
    </reaction>
</comment>
<dbReference type="Pfam" id="PF01150">
    <property type="entry name" value="GDA1_CD39"/>
    <property type="match status" value="1"/>
</dbReference>
<comment type="pathway">
    <text evidence="2">Protein modification; protein glycosylation.</text>
</comment>
<dbReference type="GO" id="GO:0004382">
    <property type="term" value="F:GDP phosphatase activity"/>
    <property type="evidence" value="ECO:0007669"/>
    <property type="project" value="UniProtKB-EC"/>
</dbReference>
<dbReference type="EMBL" id="KV454208">
    <property type="protein sequence ID" value="ODQ62631.1"/>
    <property type="molecule type" value="Genomic_DNA"/>
</dbReference>
<dbReference type="CDD" id="cd24040">
    <property type="entry name" value="ASKHA_NBD_GDA1"/>
    <property type="match status" value="1"/>
</dbReference>
<dbReference type="GO" id="GO:0045134">
    <property type="term" value="F:UDP phosphatase activity"/>
    <property type="evidence" value="ECO:0007669"/>
    <property type="project" value="EnsemblFungi"/>
</dbReference>
<comment type="function">
    <text evidence="10">After transfer of sugars to endogenous macromolecular acceptors, the enzyme converts nucleoside diphosphates to nucleoside monophosphates which in turn exit the Golgi lumen in a coupled antiporter reaction, allowing entry of additional nucleotide sugar from the cytosol.</text>
</comment>
<gene>
    <name evidence="19" type="ORF">WICANDRAFT_88363</name>
</gene>
<evidence type="ECO:0000256" key="3">
    <source>
        <dbReference type="ARBA" id="ARBA00009283"/>
    </source>
</evidence>
<evidence type="ECO:0000256" key="6">
    <source>
        <dbReference type="ARBA" id="ARBA00022968"/>
    </source>
</evidence>
<dbReference type="GO" id="GO:0000139">
    <property type="term" value="C:Golgi membrane"/>
    <property type="evidence" value="ECO:0007669"/>
    <property type="project" value="UniProtKB-SubCell"/>
</dbReference>
<feature type="active site" description="Proton acceptor" evidence="14">
    <location>
        <position position="330"/>
    </location>
</feature>
<dbReference type="FunFam" id="3.30.420.150:FF:000009">
    <property type="entry name" value="Guanosine-diphosphatase, putative"/>
    <property type="match status" value="1"/>
</dbReference>
<evidence type="ECO:0000256" key="1">
    <source>
        <dbReference type="ARBA" id="ARBA00004323"/>
    </source>
</evidence>
<dbReference type="STRING" id="683960.A0A1E3PB62"/>
<evidence type="ECO:0000256" key="16">
    <source>
        <dbReference type="RuleBase" id="RU003833"/>
    </source>
</evidence>
<evidence type="ECO:0000256" key="9">
    <source>
        <dbReference type="ARBA" id="ARBA00023136"/>
    </source>
</evidence>
<dbReference type="Gene3D" id="3.30.420.150">
    <property type="entry name" value="Exopolyphosphatase. Domain 2"/>
    <property type="match status" value="1"/>
</dbReference>
<evidence type="ECO:0000313" key="20">
    <source>
        <dbReference type="Proteomes" id="UP000094112"/>
    </source>
</evidence>
<dbReference type="GO" id="GO:0009134">
    <property type="term" value="P:nucleoside diphosphate catabolic process"/>
    <property type="evidence" value="ECO:0007669"/>
    <property type="project" value="TreeGrafter"/>
</dbReference>
<protein>
    <recommendedName>
        <fullName evidence="13">Guanosine-diphosphatase</fullName>
        <ecNumber evidence="11">3.6.1.42</ecNumber>
    </recommendedName>
</protein>
<dbReference type="GO" id="GO:0017111">
    <property type="term" value="F:ribonucleoside triphosphate phosphatase activity"/>
    <property type="evidence" value="ECO:0007669"/>
    <property type="project" value="TreeGrafter"/>
</dbReference>
<keyword evidence="15" id="KW-0547">Nucleotide-binding</keyword>
<evidence type="ECO:0000256" key="15">
    <source>
        <dbReference type="PIRSR" id="PIRSR600407-2"/>
    </source>
</evidence>
<evidence type="ECO:0000256" key="8">
    <source>
        <dbReference type="ARBA" id="ARBA00023034"/>
    </source>
</evidence>
<proteinExistence type="inferred from homology"/>
<keyword evidence="20" id="KW-1185">Reference proteome</keyword>
<organism evidence="19 20">
    <name type="scientific">Wickerhamomyces anomalus (strain ATCC 58044 / CBS 1984 / NCYC 433 / NRRL Y-366-8)</name>
    <name type="common">Yeast</name>
    <name type="synonym">Hansenula anomala</name>
    <dbReference type="NCBI Taxonomy" id="683960"/>
    <lineage>
        <taxon>Eukaryota</taxon>
        <taxon>Fungi</taxon>
        <taxon>Dikarya</taxon>
        <taxon>Ascomycota</taxon>
        <taxon>Saccharomycotina</taxon>
        <taxon>Saccharomycetes</taxon>
        <taxon>Phaffomycetales</taxon>
        <taxon>Wickerhamomycetaceae</taxon>
        <taxon>Wickerhamomyces</taxon>
    </lineage>
</organism>
<dbReference type="EC" id="3.6.1.42" evidence="11"/>
<evidence type="ECO:0000256" key="11">
    <source>
        <dbReference type="ARBA" id="ARBA00038903"/>
    </source>
</evidence>
<keyword evidence="15" id="KW-0067">ATP-binding</keyword>
<comment type="subcellular location">
    <subcellularLocation>
        <location evidence="1">Golgi apparatus membrane</location>
        <topology evidence="1">Single-pass type II membrane protein</topology>
    </subcellularLocation>
</comment>
<feature type="compositionally biased region" description="Low complexity" evidence="17">
    <location>
        <begin position="58"/>
        <end position="67"/>
    </location>
</feature>
<dbReference type="GO" id="GO:0006487">
    <property type="term" value="P:protein N-linked glycosylation"/>
    <property type="evidence" value="ECO:0007669"/>
    <property type="project" value="TreeGrafter"/>
</dbReference>
<feature type="compositionally biased region" description="Basic and acidic residues" evidence="17">
    <location>
        <begin position="140"/>
        <end position="172"/>
    </location>
</feature>
<evidence type="ECO:0000256" key="5">
    <source>
        <dbReference type="ARBA" id="ARBA00022801"/>
    </source>
</evidence>
<feature type="compositionally biased region" description="Basic and acidic residues" evidence="17">
    <location>
        <begin position="120"/>
        <end position="133"/>
    </location>
</feature>
<keyword evidence="5 16" id="KW-0378">Hydrolase</keyword>
<comment type="similarity">
    <text evidence="3 16">Belongs to the GDA1/CD39 NTPase family.</text>
</comment>
<keyword evidence="9 18" id="KW-0472">Membrane</keyword>
<dbReference type="PANTHER" id="PTHR11782:SF83">
    <property type="entry name" value="GUANOSINE-DIPHOSPHATASE"/>
    <property type="match status" value="1"/>
</dbReference>
<evidence type="ECO:0000256" key="17">
    <source>
        <dbReference type="SAM" id="MobiDB-lite"/>
    </source>
</evidence>
<feature type="region of interest" description="Disordered" evidence="17">
    <location>
        <begin position="179"/>
        <end position="198"/>
    </location>
</feature>
<evidence type="ECO:0000313" key="19">
    <source>
        <dbReference type="EMBL" id="ODQ62631.1"/>
    </source>
</evidence>
<dbReference type="GeneID" id="30203393"/>
<evidence type="ECO:0000256" key="12">
    <source>
        <dbReference type="ARBA" id="ARBA00050779"/>
    </source>
</evidence>
<evidence type="ECO:0000256" key="4">
    <source>
        <dbReference type="ARBA" id="ARBA00022692"/>
    </source>
</evidence>
<dbReference type="RefSeq" id="XP_019041838.1">
    <property type="nucleotide sequence ID" value="XM_019186147.1"/>
</dbReference>
<keyword evidence="6" id="KW-0735">Signal-anchor</keyword>
<dbReference type="GO" id="GO:0005524">
    <property type="term" value="F:ATP binding"/>
    <property type="evidence" value="ECO:0007669"/>
    <property type="project" value="UniProtKB-KW"/>
</dbReference>
<feature type="compositionally biased region" description="Basic and acidic residues" evidence="17">
    <location>
        <begin position="97"/>
        <end position="107"/>
    </location>
</feature>
<feature type="region of interest" description="Disordered" evidence="17">
    <location>
        <begin position="58"/>
        <end position="172"/>
    </location>
</feature>
<accession>A0A1E3PB62</accession>